<keyword evidence="3" id="KW-1185">Reference proteome</keyword>
<feature type="signal peptide" evidence="1">
    <location>
        <begin position="1"/>
        <end position="25"/>
    </location>
</feature>
<evidence type="ECO:0000313" key="3">
    <source>
        <dbReference type="Proteomes" id="UP000029736"/>
    </source>
</evidence>
<dbReference type="RefSeq" id="WP_044215506.1">
    <property type="nucleotide sequence ID" value="NZ_JBKAGJ010000014.1"/>
</dbReference>
<accession>A0A098SB21</accession>
<dbReference type="Proteomes" id="UP000029736">
    <property type="component" value="Unassembled WGS sequence"/>
</dbReference>
<gene>
    <name evidence="2" type="ORF">IX84_00085</name>
</gene>
<feature type="chain" id="PRO_5001948122" description="Outer membrane protein beta-barrel domain-containing protein" evidence="1">
    <location>
        <begin position="26"/>
        <end position="248"/>
    </location>
</feature>
<proteinExistence type="predicted"/>
<name>A0A098SB21_9BACT</name>
<keyword evidence="1" id="KW-0732">Signal</keyword>
<protein>
    <recommendedName>
        <fullName evidence="4">Outer membrane protein beta-barrel domain-containing protein</fullName>
    </recommendedName>
</protein>
<dbReference type="EMBL" id="JPOS01000002">
    <property type="protein sequence ID" value="KGE89764.1"/>
    <property type="molecule type" value="Genomic_DNA"/>
</dbReference>
<evidence type="ECO:0008006" key="4">
    <source>
        <dbReference type="Google" id="ProtNLM"/>
    </source>
</evidence>
<dbReference type="STRING" id="1524460.IX84_00085"/>
<organism evidence="2 3">
    <name type="scientific">Phaeodactylibacter xiamenensis</name>
    <dbReference type="NCBI Taxonomy" id="1524460"/>
    <lineage>
        <taxon>Bacteria</taxon>
        <taxon>Pseudomonadati</taxon>
        <taxon>Bacteroidota</taxon>
        <taxon>Saprospiria</taxon>
        <taxon>Saprospirales</taxon>
        <taxon>Haliscomenobacteraceae</taxon>
        <taxon>Phaeodactylibacter</taxon>
    </lineage>
</organism>
<sequence length="248" mass="27765">MKNLSFPLFGIITLLFLSSASDLCAQYGRSGWRQQDAFDVVVGGDFGFHLISGNTADEAAAPMISNRQGYENNKLNYRLGFNYYLGLSPSLAIKAGARYANPGFTTSPVESFDPAQDINTVGKEFEPFGSEYRYEYQMFEFPVGVKYTLINSICEPYFEVGISPAIYWRTLVQQRSYEGGTSVTEVRESMNRLNFIGFLSVGGNLNLTQSLSGFTQLIGRYQLNNLRKGPVQERLLGLGLEMGLRYYL</sequence>
<reference evidence="2 3" key="1">
    <citation type="journal article" date="2014" name="Int. J. Syst. Evol. Microbiol.">
        <title>Phaeodactylibacter xiamenensis gen. nov., sp. nov., a member of the family Saprospiraceae isolated from the marine alga Phaeodactylum tricornutum.</title>
        <authorList>
            <person name="Chen Z.Jr."/>
            <person name="Lei X."/>
            <person name="Lai Q."/>
            <person name="Li Y."/>
            <person name="Zhang B."/>
            <person name="Zhang J."/>
            <person name="Zhang H."/>
            <person name="Yang L."/>
            <person name="Zheng W."/>
            <person name="Tian Y."/>
            <person name="Yu Z."/>
            <person name="Xu H.Jr."/>
            <person name="Zheng T."/>
        </authorList>
    </citation>
    <scope>NUCLEOTIDE SEQUENCE [LARGE SCALE GENOMIC DNA]</scope>
    <source>
        <strain evidence="2 3">KD52</strain>
    </source>
</reference>
<comment type="caution">
    <text evidence="2">The sequence shown here is derived from an EMBL/GenBank/DDBJ whole genome shotgun (WGS) entry which is preliminary data.</text>
</comment>
<evidence type="ECO:0000313" key="2">
    <source>
        <dbReference type="EMBL" id="KGE89764.1"/>
    </source>
</evidence>
<dbReference type="AlphaFoldDB" id="A0A098SB21"/>
<evidence type="ECO:0000256" key="1">
    <source>
        <dbReference type="SAM" id="SignalP"/>
    </source>
</evidence>